<feature type="compositionally biased region" description="Polar residues" evidence="1">
    <location>
        <begin position="112"/>
        <end position="121"/>
    </location>
</feature>
<dbReference type="eggNOG" id="ENOG502RXA3">
    <property type="taxonomic scope" value="Eukaryota"/>
</dbReference>
<dbReference type="HOGENOM" id="CLU_010837_0_0_1"/>
<feature type="transmembrane region" description="Helical" evidence="2">
    <location>
        <begin position="89"/>
        <end position="107"/>
    </location>
</feature>
<dbReference type="STRING" id="1220924.W2SAJ2"/>
<feature type="non-terminal residue" evidence="3">
    <location>
        <position position="487"/>
    </location>
</feature>
<feature type="transmembrane region" description="Helical" evidence="2">
    <location>
        <begin position="56"/>
        <end position="77"/>
    </location>
</feature>
<dbReference type="AlphaFoldDB" id="W2SAJ2"/>
<proteinExistence type="predicted"/>
<feature type="compositionally biased region" description="Low complexity" evidence="1">
    <location>
        <begin position="281"/>
        <end position="299"/>
    </location>
</feature>
<dbReference type="VEuPathDB" id="FungiDB:HMPREF1541_09487"/>
<gene>
    <name evidence="3" type="ORF">HMPREF1541_09487</name>
</gene>
<keyword evidence="2" id="KW-1133">Transmembrane helix</keyword>
<feature type="compositionally biased region" description="Pro residues" evidence="1">
    <location>
        <begin position="1"/>
        <end position="11"/>
    </location>
</feature>
<keyword evidence="2" id="KW-0472">Membrane</keyword>
<sequence length="487" mass="53486">MEPPPPPPPPHGDNASGGKRGGGLPDGKYDIFVIPPSSAGSGFLYLPSLQVNRNSFIAGAVCMFLVGVIWNTTVPVVKSWFHDTMAGGGSGVMFLLMAVGVVAWALGKTQAESTHPDSSSKGGPGAAPNFNSQPAGGAAPPPNAAPPPPKSSWQRPQPQANPGAKSGWEKAREETRKKEEDRKKAEDAKKRAEELEKRKAELEKERQRIREKDLRERLERERKERQEKEAKDANAAKAARAAAAPTPKASPPKRPPMPSARTEDDDAYSFRPYDRPKHKANSAASMYSESSYAPSQSTARTTPPPSFSGPYTTKDPDKIMIKGVFRFNNAFMRTPISQLISGQRPVTDGLILRITTEGLFIDDDRRSEPQREWDVKAWTMKLVEVWCSNFLCSTSPQHSTSLDHRHSAQTLADFTAELRNGRHTSPPRYDSRPRRQEVCLCHSAKRRLEGRCRSAKAAKGLNSAVFGSCRYASERSEGAARELGLHL</sequence>
<dbReference type="OrthoDB" id="5421842at2759"/>
<keyword evidence="4" id="KW-1185">Reference proteome</keyword>
<feature type="region of interest" description="Disordered" evidence="1">
    <location>
        <begin position="112"/>
        <end position="314"/>
    </location>
</feature>
<evidence type="ECO:0000256" key="2">
    <source>
        <dbReference type="SAM" id="Phobius"/>
    </source>
</evidence>
<reference evidence="3 4" key="1">
    <citation type="submission" date="2013-03" db="EMBL/GenBank/DDBJ databases">
        <title>The Genome Sequence of Phialophora europaea CBS 101466.</title>
        <authorList>
            <consortium name="The Broad Institute Genomics Platform"/>
            <person name="Cuomo C."/>
            <person name="de Hoog S."/>
            <person name="Gorbushina A."/>
            <person name="Walker B."/>
            <person name="Young S.K."/>
            <person name="Zeng Q."/>
            <person name="Gargeya S."/>
            <person name="Fitzgerald M."/>
            <person name="Haas B."/>
            <person name="Abouelleil A."/>
            <person name="Allen A.W."/>
            <person name="Alvarado L."/>
            <person name="Arachchi H.M."/>
            <person name="Berlin A.M."/>
            <person name="Chapman S.B."/>
            <person name="Gainer-Dewar J."/>
            <person name="Goldberg J."/>
            <person name="Griggs A."/>
            <person name="Gujja S."/>
            <person name="Hansen M."/>
            <person name="Howarth C."/>
            <person name="Imamovic A."/>
            <person name="Ireland A."/>
            <person name="Larimer J."/>
            <person name="McCowan C."/>
            <person name="Murphy C."/>
            <person name="Pearson M."/>
            <person name="Poon T.W."/>
            <person name="Priest M."/>
            <person name="Roberts A."/>
            <person name="Saif S."/>
            <person name="Shea T."/>
            <person name="Sisk P."/>
            <person name="Sykes S."/>
            <person name="Wortman J."/>
            <person name="Nusbaum C."/>
            <person name="Birren B."/>
        </authorList>
    </citation>
    <scope>NUCLEOTIDE SEQUENCE [LARGE SCALE GENOMIC DNA]</scope>
    <source>
        <strain evidence="3 4">CBS 101466</strain>
    </source>
</reference>
<keyword evidence="2" id="KW-0812">Transmembrane</keyword>
<feature type="compositionally biased region" description="Basic and acidic residues" evidence="1">
    <location>
        <begin position="167"/>
        <end position="234"/>
    </location>
</feature>
<feature type="region of interest" description="Disordered" evidence="1">
    <location>
        <begin position="1"/>
        <end position="20"/>
    </location>
</feature>
<dbReference type="InParanoid" id="W2SAJ2"/>
<evidence type="ECO:0000313" key="4">
    <source>
        <dbReference type="Proteomes" id="UP000030752"/>
    </source>
</evidence>
<feature type="compositionally biased region" description="Pro residues" evidence="1">
    <location>
        <begin position="139"/>
        <end position="150"/>
    </location>
</feature>
<evidence type="ECO:0000256" key="1">
    <source>
        <dbReference type="SAM" id="MobiDB-lite"/>
    </source>
</evidence>
<dbReference type="EMBL" id="KB822712">
    <property type="protein sequence ID" value="ETN45655.1"/>
    <property type="molecule type" value="Genomic_DNA"/>
</dbReference>
<name>W2SAJ2_CYPE1</name>
<organism evidence="3 4">
    <name type="scientific">Cyphellophora europaea (strain CBS 101466)</name>
    <name type="common">Phialophora europaea</name>
    <dbReference type="NCBI Taxonomy" id="1220924"/>
    <lineage>
        <taxon>Eukaryota</taxon>
        <taxon>Fungi</taxon>
        <taxon>Dikarya</taxon>
        <taxon>Ascomycota</taxon>
        <taxon>Pezizomycotina</taxon>
        <taxon>Eurotiomycetes</taxon>
        <taxon>Chaetothyriomycetidae</taxon>
        <taxon>Chaetothyriales</taxon>
        <taxon>Cyphellophoraceae</taxon>
        <taxon>Cyphellophora</taxon>
    </lineage>
</organism>
<accession>W2SAJ2</accession>
<dbReference type="RefSeq" id="XP_008712383.1">
    <property type="nucleotide sequence ID" value="XM_008714161.1"/>
</dbReference>
<dbReference type="Proteomes" id="UP000030752">
    <property type="component" value="Unassembled WGS sequence"/>
</dbReference>
<feature type="compositionally biased region" description="Low complexity" evidence="1">
    <location>
        <begin position="235"/>
        <end position="247"/>
    </location>
</feature>
<evidence type="ECO:0000313" key="3">
    <source>
        <dbReference type="EMBL" id="ETN45655.1"/>
    </source>
</evidence>
<dbReference type="GeneID" id="19976826"/>
<feature type="compositionally biased region" description="Polar residues" evidence="1">
    <location>
        <begin position="151"/>
        <end position="160"/>
    </location>
</feature>
<protein>
    <submittedName>
        <fullName evidence="3">Uncharacterized protein</fullName>
    </submittedName>
</protein>
<feature type="compositionally biased region" description="Pro residues" evidence="1">
    <location>
        <begin position="248"/>
        <end position="258"/>
    </location>
</feature>